<sequence length="104" mass="12063">MHHIMVYITAGSMDEARMIGRELVSGRFAACANIYPMNSIYWWDDELVEDDEVVLIVKTTGERFEELKEKVSSLHSYDLPCIISWEITGEKNYLQWISDETGKL</sequence>
<protein>
    <submittedName>
        <fullName evidence="2">Divalent-cation tolerance protein CutA</fullName>
    </submittedName>
</protein>
<evidence type="ECO:0000313" key="2">
    <source>
        <dbReference type="EMBL" id="MEL4305553.1"/>
    </source>
</evidence>
<organism evidence="2 3">
    <name type="scientific">Methanococcoides cohabitans</name>
    <dbReference type="NCBI Taxonomy" id="3136559"/>
    <lineage>
        <taxon>Archaea</taxon>
        <taxon>Methanobacteriati</taxon>
        <taxon>Methanobacteriota</taxon>
        <taxon>Stenosarchaea group</taxon>
        <taxon>Methanomicrobia</taxon>
        <taxon>Methanosarcinales</taxon>
        <taxon>Methanosarcinaceae</taxon>
        <taxon>Methanococcoides</taxon>
    </lineage>
</organism>
<accession>A0ABU9KT83</accession>
<dbReference type="RefSeq" id="WP_342127205.1">
    <property type="nucleotide sequence ID" value="NZ_JBCAUS010000004.1"/>
</dbReference>
<dbReference type="SUPFAM" id="SSF54913">
    <property type="entry name" value="GlnB-like"/>
    <property type="match status" value="1"/>
</dbReference>
<dbReference type="Gene3D" id="3.30.70.120">
    <property type="match status" value="1"/>
</dbReference>
<dbReference type="InterPro" id="IPR004323">
    <property type="entry name" value="Ion_tolerance_CutA"/>
</dbReference>
<evidence type="ECO:0000313" key="3">
    <source>
        <dbReference type="Proteomes" id="UP001396646"/>
    </source>
</evidence>
<name>A0ABU9KT83_9EURY</name>
<comment type="similarity">
    <text evidence="1">Belongs to the CutA family.</text>
</comment>
<comment type="caution">
    <text evidence="2">The sequence shown here is derived from an EMBL/GenBank/DDBJ whole genome shotgun (WGS) entry which is preliminary data.</text>
</comment>
<dbReference type="Proteomes" id="UP001396646">
    <property type="component" value="Unassembled WGS sequence"/>
</dbReference>
<proteinExistence type="inferred from homology"/>
<dbReference type="Pfam" id="PF03091">
    <property type="entry name" value="CutA1"/>
    <property type="match status" value="1"/>
</dbReference>
<dbReference type="PANTHER" id="PTHR23419">
    <property type="entry name" value="DIVALENT CATION TOLERANCE CUTA-RELATED"/>
    <property type="match status" value="1"/>
</dbReference>
<dbReference type="PANTHER" id="PTHR23419:SF8">
    <property type="entry name" value="FI09726P"/>
    <property type="match status" value="1"/>
</dbReference>
<dbReference type="InterPro" id="IPR015867">
    <property type="entry name" value="N-reg_PII/ATP_PRibTrfase_C"/>
</dbReference>
<dbReference type="InterPro" id="IPR011322">
    <property type="entry name" value="N-reg_PII-like_a/b"/>
</dbReference>
<dbReference type="EMBL" id="JBCAUS010000004">
    <property type="protein sequence ID" value="MEL4305553.1"/>
    <property type="molecule type" value="Genomic_DNA"/>
</dbReference>
<reference evidence="2 3" key="1">
    <citation type="submission" date="2024-04" db="EMBL/GenBank/DDBJ databases">
        <title>Methanococcoides sp. LMO-2.</title>
        <authorList>
            <person name="Liang L."/>
        </authorList>
    </citation>
    <scope>NUCLEOTIDE SEQUENCE [LARGE SCALE GENOMIC DNA]</scope>
    <source>
        <strain evidence="2 3">LMO-2</strain>
    </source>
</reference>
<evidence type="ECO:0000256" key="1">
    <source>
        <dbReference type="ARBA" id="ARBA00010169"/>
    </source>
</evidence>
<keyword evidence="3" id="KW-1185">Reference proteome</keyword>
<gene>
    <name evidence="2" type="primary">cutA</name>
    <name evidence="2" type="ORF">WOA13_06895</name>
</gene>